<feature type="chain" id="PRO_5046168016" evidence="2">
    <location>
        <begin position="24"/>
        <end position="237"/>
    </location>
</feature>
<feature type="domain" description="DUF4189" evidence="3">
    <location>
        <begin position="128"/>
        <end position="235"/>
    </location>
</feature>
<evidence type="ECO:0000259" key="3">
    <source>
        <dbReference type="Pfam" id="PF13827"/>
    </source>
</evidence>
<dbReference type="EMBL" id="JAAVNE010000015">
    <property type="protein sequence ID" value="NKC31401.1"/>
    <property type="molecule type" value="Genomic_DNA"/>
</dbReference>
<evidence type="ECO:0000256" key="1">
    <source>
        <dbReference type="SAM" id="MobiDB-lite"/>
    </source>
</evidence>
<sequence length="237" mass="23991">MRPALIRIAFTLLSLTLPGLAEAQGQRGDAGAQCRAECGRAASRQPGAGPQAAQACTIRCQAGLAFLASQGRGPAPAASRGVRRPQAVPVAMRPTSPPARAARPAPAARPLASPVPAPRGNLAVLYAARSPSAGFGLVVGEPDRMAAHRLAERACTSGGPGCRPVAEFNAACAAAAHGVQRSQWAMFMTSDPSSFTVTSISAGAGATQAEAERAAVAECRSRDRTATCRIAAAACRG</sequence>
<gene>
    <name evidence="4" type="ORF">HEQ75_11070</name>
</gene>
<proteinExistence type="predicted"/>
<dbReference type="InterPro" id="IPR025240">
    <property type="entry name" value="DUF4189"/>
</dbReference>
<evidence type="ECO:0000256" key="2">
    <source>
        <dbReference type="SAM" id="SignalP"/>
    </source>
</evidence>
<protein>
    <submittedName>
        <fullName evidence="4">DUF4189 domain-containing protein</fullName>
    </submittedName>
</protein>
<organism evidence="4 5">
    <name type="scientific">Falsiroseomonas selenitidurans</name>
    <dbReference type="NCBI Taxonomy" id="2716335"/>
    <lineage>
        <taxon>Bacteria</taxon>
        <taxon>Pseudomonadati</taxon>
        <taxon>Pseudomonadota</taxon>
        <taxon>Alphaproteobacteria</taxon>
        <taxon>Acetobacterales</taxon>
        <taxon>Roseomonadaceae</taxon>
        <taxon>Falsiroseomonas</taxon>
    </lineage>
</organism>
<evidence type="ECO:0000313" key="5">
    <source>
        <dbReference type="Proteomes" id="UP000787635"/>
    </source>
</evidence>
<dbReference type="Proteomes" id="UP000787635">
    <property type="component" value="Unassembled WGS sequence"/>
</dbReference>
<evidence type="ECO:0000313" key="4">
    <source>
        <dbReference type="EMBL" id="NKC31401.1"/>
    </source>
</evidence>
<name>A0ABX1E313_9PROT</name>
<dbReference type="Pfam" id="PF13827">
    <property type="entry name" value="DUF4189"/>
    <property type="match status" value="1"/>
</dbReference>
<feature type="signal peptide" evidence="2">
    <location>
        <begin position="1"/>
        <end position="23"/>
    </location>
</feature>
<feature type="region of interest" description="Disordered" evidence="1">
    <location>
        <begin position="73"/>
        <end position="113"/>
    </location>
</feature>
<keyword evidence="2" id="KW-0732">Signal</keyword>
<keyword evidence="5" id="KW-1185">Reference proteome</keyword>
<comment type="caution">
    <text evidence="4">The sequence shown here is derived from an EMBL/GenBank/DDBJ whole genome shotgun (WGS) entry which is preliminary data.</text>
</comment>
<accession>A0ABX1E313</accession>
<dbReference type="RefSeq" id="WP_168030339.1">
    <property type="nucleotide sequence ID" value="NZ_JAAVNE010000015.1"/>
</dbReference>
<reference evidence="4 5" key="1">
    <citation type="submission" date="2020-03" db="EMBL/GenBank/DDBJ databases">
        <title>Roseomonas selenitidurans sp. nov. isolated from urban soil.</title>
        <authorList>
            <person name="Liu H."/>
        </authorList>
    </citation>
    <scope>NUCLEOTIDE SEQUENCE [LARGE SCALE GENOMIC DNA]</scope>
    <source>
        <strain evidence="4 5">BU-1</strain>
    </source>
</reference>
<feature type="compositionally biased region" description="Low complexity" evidence="1">
    <location>
        <begin position="91"/>
        <end position="113"/>
    </location>
</feature>